<dbReference type="AlphaFoldDB" id="A0AA37I790"/>
<organism evidence="2 3">
    <name type="scientific">Caballeronia novacaledonica</name>
    <dbReference type="NCBI Taxonomy" id="1544861"/>
    <lineage>
        <taxon>Bacteria</taxon>
        <taxon>Pseudomonadati</taxon>
        <taxon>Pseudomonadota</taxon>
        <taxon>Betaproteobacteria</taxon>
        <taxon>Burkholderiales</taxon>
        <taxon>Burkholderiaceae</taxon>
        <taxon>Caballeronia</taxon>
    </lineage>
</organism>
<comment type="caution">
    <text evidence="2">The sequence shown here is derived from an EMBL/GenBank/DDBJ whole genome shotgun (WGS) entry which is preliminary data.</text>
</comment>
<dbReference type="RefSeq" id="WP_238210127.1">
    <property type="nucleotide sequence ID" value="NZ_BPUS01000001.1"/>
</dbReference>
<protein>
    <submittedName>
        <fullName evidence="2">Uncharacterized protein</fullName>
    </submittedName>
</protein>
<feature type="region of interest" description="Disordered" evidence="1">
    <location>
        <begin position="1"/>
        <end position="32"/>
    </location>
</feature>
<evidence type="ECO:0000256" key="1">
    <source>
        <dbReference type="SAM" id="MobiDB-lite"/>
    </source>
</evidence>
<evidence type="ECO:0000313" key="3">
    <source>
        <dbReference type="Proteomes" id="UP001055111"/>
    </source>
</evidence>
<evidence type="ECO:0000313" key="2">
    <source>
        <dbReference type="EMBL" id="GJH23767.1"/>
    </source>
</evidence>
<proteinExistence type="predicted"/>
<name>A0AA37I790_9BURK</name>
<gene>
    <name evidence="2" type="ORF">CBA19CS42_04645</name>
</gene>
<reference evidence="2" key="1">
    <citation type="submission" date="2022-09" db="EMBL/GenBank/DDBJ databases">
        <title>Isolation and characterization of 3-chlorobenzoate degrading bacteria from soils in Shizuoka.</title>
        <authorList>
            <person name="Ifat A."/>
            <person name="Ogawa N."/>
            <person name="Kimbara K."/>
            <person name="Moriuchi R."/>
            <person name="Dohra H."/>
            <person name="Shintani M."/>
        </authorList>
    </citation>
    <scope>NUCLEOTIDE SEQUENCE</scope>
    <source>
        <strain evidence="2">19CS4-2</strain>
    </source>
</reference>
<dbReference type="Proteomes" id="UP001055111">
    <property type="component" value="Unassembled WGS sequence"/>
</dbReference>
<dbReference type="EMBL" id="BPUS01000001">
    <property type="protein sequence ID" value="GJH23767.1"/>
    <property type="molecule type" value="Genomic_DNA"/>
</dbReference>
<accession>A0AA37I790</accession>
<sequence>MFIDLGRNGSSRRSQAERAVPPERSGLREAGKAGARIAAHHVNRFPGLARNGAASVAQAVFRLGSGVSHRIGAQIIVRDKPRLDDVFRRLSSAF</sequence>